<name>A0A193BVJ6_AMYOR</name>
<keyword evidence="3" id="KW-1185">Reference proteome</keyword>
<proteinExistence type="predicted"/>
<protein>
    <submittedName>
        <fullName evidence="2">Uncharacterized protein</fullName>
    </submittedName>
</protein>
<feature type="transmembrane region" description="Helical" evidence="1">
    <location>
        <begin position="38"/>
        <end position="60"/>
    </location>
</feature>
<reference evidence="2 3" key="1">
    <citation type="journal article" date="2015" name="Genome Announc.">
        <title>Draft Genome Sequence of Norvancomycin-Producing Strain Amycolatopsis orientalis CPCC200066.</title>
        <authorList>
            <person name="Lei X."/>
            <person name="Yuan F."/>
            <person name="Shi Y."/>
            <person name="Li X."/>
            <person name="Wang L."/>
            <person name="Hong B."/>
        </authorList>
    </citation>
    <scope>NUCLEOTIDE SEQUENCE [LARGE SCALE GENOMIC DNA]</scope>
    <source>
        <strain evidence="2 3">B-37</strain>
    </source>
</reference>
<gene>
    <name evidence="2" type="ORF">SD37_11445</name>
</gene>
<keyword evidence="1" id="KW-1133">Transmembrane helix</keyword>
<organism evidence="2 3">
    <name type="scientific">Amycolatopsis orientalis</name>
    <name type="common">Nocardia orientalis</name>
    <dbReference type="NCBI Taxonomy" id="31958"/>
    <lineage>
        <taxon>Bacteria</taxon>
        <taxon>Bacillati</taxon>
        <taxon>Actinomycetota</taxon>
        <taxon>Actinomycetes</taxon>
        <taxon>Pseudonocardiales</taxon>
        <taxon>Pseudonocardiaceae</taxon>
        <taxon>Amycolatopsis</taxon>
    </lineage>
</organism>
<accession>A0A193BVJ6</accession>
<feature type="transmembrane region" description="Helical" evidence="1">
    <location>
        <begin position="12"/>
        <end position="32"/>
    </location>
</feature>
<dbReference type="AlphaFoldDB" id="A0A193BVJ6"/>
<evidence type="ECO:0000256" key="1">
    <source>
        <dbReference type="SAM" id="Phobius"/>
    </source>
</evidence>
<evidence type="ECO:0000313" key="2">
    <source>
        <dbReference type="EMBL" id="ANN16193.1"/>
    </source>
</evidence>
<dbReference type="Proteomes" id="UP000093695">
    <property type="component" value="Chromosome"/>
</dbReference>
<dbReference type="RefSeq" id="WP_044851642.1">
    <property type="nucleotide sequence ID" value="NZ_CP016174.1"/>
</dbReference>
<dbReference type="EMBL" id="CP016174">
    <property type="protein sequence ID" value="ANN16193.1"/>
    <property type="molecule type" value="Genomic_DNA"/>
</dbReference>
<evidence type="ECO:0000313" key="3">
    <source>
        <dbReference type="Proteomes" id="UP000093695"/>
    </source>
</evidence>
<keyword evidence="1" id="KW-0472">Membrane</keyword>
<keyword evidence="1" id="KW-0812">Transmembrane</keyword>
<sequence length="91" mass="9923">MPAFPVAPRVHRTWWLALGDTLTIGMGLGYLARQYREALVANFVAIGLGVVVAVGAALLLRASVRVLRRAGLRIDAILADELHDRPSPRPR</sequence>
<dbReference type="KEGG" id="aori:SD37_11445"/>